<accession>S8B0G1</accession>
<organism evidence="2 3">
    <name type="scientific">Penicillium oxalicum (strain 114-2 / CGMCC 5302)</name>
    <name type="common">Penicillium decumbens</name>
    <dbReference type="NCBI Taxonomy" id="933388"/>
    <lineage>
        <taxon>Eukaryota</taxon>
        <taxon>Fungi</taxon>
        <taxon>Dikarya</taxon>
        <taxon>Ascomycota</taxon>
        <taxon>Pezizomycotina</taxon>
        <taxon>Eurotiomycetes</taxon>
        <taxon>Eurotiomycetidae</taxon>
        <taxon>Eurotiales</taxon>
        <taxon>Aspergillaceae</taxon>
        <taxon>Penicillium</taxon>
    </lineage>
</organism>
<evidence type="ECO:0000256" key="1">
    <source>
        <dbReference type="SAM" id="MobiDB-lite"/>
    </source>
</evidence>
<gene>
    <name evidence="2" type="ORF">PDE_07203</name>
</gene>
<name>S8B0G1_PENO1</name>
<evidence type="ECO:0000313" key="2">
    <source>
        <dbReference type="EMBL" id="EPS32243.1"/>
    </source>
</evidence>
<dbReference type="HOGENOM" id="CLU_2184867_0_0_1"/>
<evidence type="ECO:0000313" key="3">
    <source>
        <dbReference type="Proteomes" id="UP000019376"/>
    </source>
</evidence>
<protein>
    <submittedName>
        <fullName evidence="2">Uncharacterized protein</fullName>
    </submittedName>
</protein>
<keyword evidence="3" id="KW-1185">Reference proteome</keyword>
<feature type="compositionally biased region" description="Basic and acidic residues" evidence="1">
    <location>
        <begin position="85"/>
        <end position="95"/>
    </location>
</feature>
<dbReference type="AlphaFoldDB" id="S8B0G1"/>
<dbReference type="Proteomes" id="UP000019376">
    <property type="component" value="Unassembled WGS sequence"/>
</dbReference>
<proteinExistence type="predicted"/>
<feature type="region of interest" description="Disordered" evidence="1">
    <location>
        <begin position="82"/>
        <end position="109"/>
    </location>
</feature>
<sequence>MPEPRRLSCFHRLCGSRDQSEISAVSSDYASLTIFLFLQSSCPGRLCHDCTDETTSYLRFEMTNAAQTAHHRVVITMLLSSRQKSSRDARARDIPDNSGTVAHLTTLGA</sequence>
<reference evidence="2 3" key="1">
    <citation type="journal article" date="2013" name="PLoS ONE">
        <title>Genomic and secretomic analyses reveal unique features of the lignocellulolytic enzyme system of Penicillium decumbens.</title>
        <authorList>
            <person name="Liu G."/>
            <person name="Zhang L."/>
            <person name="Wei X."/>
            <person name="Zou G."/>
            <person name="Qin Y."/>
            <person name="Ma L."/>
            <person name="Li J."/>
            <person name="Zheng H."/>
            <person name="Wang S."/>
            <person name="Wang C."/>
            <person name="Xun L."/>
            <person name="Zhao G.-P."/>
            <person name="Zhou Z."/>
            <person name="Qu Y."/>
        </authorList>
    </citation>
    <scope>NUCLEOTIDE SEQUENCE [LARGE SCALE GENOMIC DNA]</scope>
    <source>
        <strain evidence="3">114-2 / CGMCC 5302</strain>
    </source>
</reference>
<dbReference type="EMBL" id="KB644414">
    <property type="protein sequence ID" value="EPS32243.1"/>
    <property type="molecule type" value="Genomic_DNA"/>
</dbReference>